<evidence type="ECO:0000313" key="1">
    <source>
        <dbReference type="EMBL" id="PWK06608.1"/>
    </source>
</evidence>
<proteinExistence type="predicted"/>
<keyword evidence="2" id="KW-1185">Reference proteome</keyword>
<comment type="caution">
    <text evidence="1">The sequence shown here is derived from an EMBL/GenBank/DDBJ whole genome shotgun (WGS) entry which is preliminary data.</text>
</comment>
<reference evidence="1 2" key="1">
    <citation type="submission" date="2018-05" db="EMBL/GenBank/DDBJ databases">
        <title>Genomic Encyclopedia of Type Strains, Phase IV (KMG-IV): sequencing the most valuable type-strain genomes for metagenomic binning, comparative biology and taxonomic classification.</title>
        <authorList>
            <person name="Goeker M."/>
        </authorList>
    </citation>
    <scope>NUCLEOTIDE SEQUENCE [LARGE SCALE GENOMIC DNA]</scope>
    <source>
        <strain evidence="1 2">DSM 18773</strain>
    </source>
</reference>
<dbReference type="RefSeq" id="WP_170119554.1">
    <property type="nucleotide sequence ID" value="NZ_QGGL01000019.1"/>
</dbReference>
<dbReference type="Proteomes" id="UP000245634">
    <property type="component" value="Unassembled WGS sequence"/>
</dbReference>
<accession>A0A316D8C1</accession>
<dbReference type="EMBL" id="QGGL01000019">
    <property type="protein sequence ID" value="PWK06608.1"/>
    <property type="molecule type" value="Genomic_DNA"/>
</dbReference>
<protein>
    <submittedName>
        <fullName evidence="1">Uncharacterized protein</fullName>
    </submittedName>
</protein>
<dbReference type="AlphaFoldDB" id="A0A316D8C1"/>
<evidence type="ECO:0000313" key="2">
    <source>
        <dbReference type="Proteomes" id="UP000245634"/>
    </source>
</evidence>
<organism evidence="1 2">
    <name type="scientific">Tumebacillus permanentifrigoris</name>
    <dbReference type="NCBI Taxonomy" id="378543"/>
    <lineage>
        <taxon>Bacteria</taxon>
        <taxon>Bacillati</taxon>
        <taxon>Bacillota</taxon>
        <taxon>Bacilli</taxon>
        <taxon>Bacillales</taxon>
        <taxon>Alicyclobacillaceae</taxon>
        <taxon>Tumebacillus</taxon>
    </lineage>
</organism>
<name>A0A316D8C1_9BACL</name>
<sequence>MGETDYERLVRDLLDLNVKLAKGLAEAMTLLQPHERLIVAEAMKSG</sequence>
<gene>
    <name evidence="1" type="ORF">C7459_11931</name>
</gene>